<evidence type="ECO:0000259" key="8">
    <source>
        <dbReference type="PROSITE" id="PS51900"/>
    </source>
</evidence>
<keyword evidence="2" id="KW-0229">DNA integration</keyword>
<evidence type="ECO:0000256" key="4">
    <source>
        <dbReference type="ARBA" id="ARBA00023172"/>
    </source>
</evidence>
<proteinExistence type="inferred from homology"/>
<dbReference type="Proteomes" id="UP001519887">
    <property type="component" value="Unassembled WGS sequence"/>
</dbReference>
<feature type="region of interest" description="Disordered" evidence="6">
    <location>
        <begin position="27"/>
        <end position="47"/>
    </location>
</feature>
<dbReference type="InterPro" id="IPR013762">
    <property type="entry name" value="Integrase-like_cat_sf"/>
</dbReference>
<sequence length="406" mass="46803">MASFTQIKANNKQGYMWICIKDGPPDPVTGKRNQIKRRGTTKKEAEARADKAINSLKDDGIDTKKIKHLPFEKVAQEWLLAYSRTGVKKGTIRLRKNSIATLNEHIGQVNIDKVTHKAHQNILNKLFDEGYSKSTIEGVHVTANLIYKHAIKEKYIKDNPATGAIIPIKRRTVEEIENSPIEEKYLERHELEDFLGAVRLHGLEDDLEIFYLIAFTGIRSGELCALKETDFDFESLKMRITKTIYNPNNNMSEYELVPPKTVGSIRTIELDENIMMMIKALIKRRAKLRMVAKHFDPDYHDKKFIFCNDKGYPFVQKFVQTRMERVLRKTEIRKKATPHIFRHTHVSMLAEAGVDLPTIMQRVGHDDSKTTIKIYMHITDKMKEKATDQVNAHFSDLLKKAVLQGM</sequence>
<protein>
    <submittedName>
        <fullName evidence="9">Site-specific integrase</fullName>
    </submittedName>
</protein>
<dbReference type="PANTHER" id="PTHR30349:SF64">
    <property type="entry name" value="PROPHAGE INTEGRASE INTD-RELATED"/>
    <property type="match status" value="1"/>
</dbReference>
<accession>A0ABS7BYZ2</accession>
<dbReference type="RefSeq" id="WP_210045163.1">
    <property type="nucleotide sequence ID" value="NZ_JBHLVU010000013.1"/>
</dbReference>
<dbReference type="SUPFAM" id="SSF56349">
    <property type="entry name" value="DNA breaking-rejoining enzymes"/>
    <property type="match status" value="1"/>
</dbReference>
<feature type="domain" description="Core-binding (CB)" evidence="8">
    <location>
        <begin position="69"/>
        <end position="151"/>
    </location>
</feature>
<dbReference type="Gene3D" id="1.10.443.10">
    <property type="entry name" value="Intergrase catalytic core"/>
    <property type="match status" value="1"/>
</dbReference>
<dbReference type="CDD" id="cd01189">
    <property type="entry name" value="INT_ICEBs1_C_like"/>
    <property type="match status" value="1"/>
</dbReference>
<evidence type="ECO:0000256" key="6">
    <source>
        <dbReference type="SAM" id="MobiDB-lite"/>
    </source>
</evidence>
<dbReference type="InterPro" id="IPR050090">
    <property type="entry name" value="Tyrosine_recombinase_XerCD"/>
</dbReference>
<dbReference type="InterPro" id="IPR002104">
    <property type="entry name" value="Integrase_catalytic"/>
</dbReference>
<evidence type="ECO:0000256" key="1">
    <source>
        <dbReference type="ARBA" id="ARBA00008857"/>
    </source>
</evidence>
<dbReference type="PROSITE" id="PS51900">
    <property type="entry name" value="CB"/>
    <property type="match status" value="1"/>
</dbReference>
<dbReference type="PANTHER" id="PTHR30349">
    <property type="entry name" value="PHAGE INTEGRASE-RELATED"/>
    <property type="match status" value="1"/>
</dbReference>
<reference evidence="9 10" key="1">
    <citation type="submission" date="2021-07" db="EMBL/GenBank/DDBJ databases">
        <title>Paenibacillus radiodurans sp. nov., isolated from the southeastern edge of Tengger Desert.</title>
        <authorList>
            <person name="Zhang G."/>
        </authorList>
    </citation>
    <scope>NUCLEOTIDE SEQUENCE [LARGE SCALE GENOMIC DNA]</scope>
    <source>
        <strain evidence="9 10">CCM 7311</strain>
    </source>
</reference>
<dbReference type="InterPro" id="IPR004107">
    <property type="entry name" value="Integrase_SAM-like_N"/>
</dbReference>
<dbReference type="InterPro" id="IPR044068">
    <property type="entry name" value="CB"/>
</dbReference>
<dbReference type="Pfam" id="PF14659">
    <property type="entry name" value="Phage_int_SAM_3"/>
    <property type="match status" value="1"/>
</dbReference>
<dbReference type="Pfam" id="PF00589">
    <property type="entry name" value="Phage_integrase"/>
    <property type="match status" value="1"/>
</dbReference>
<dbReference type="InterPro" id="IPR010998">
    <property type="entry name" value="Integrase_recombinase_N"/>
</dbReference>
<dbReference type="InterPro" id="IPR011010">
    <property type="entry name" value="DNA_brk_join_enz"/>
</dbReference>
<feature type="domain" description="Tyr recombinase" evidence="7">
    <location>
        <begin position="181"/>
        <end position="388"/>
    </location>
</feature>
<dbReference type="Gene3D" id="1.10.150.130">
    <property type="match status" value="1"/>
</dbReference>
<evidence type="ECO:0000256" key="3">
    <source>
        <dbReference type="ARBA" id="ARBA00023125"/>
    </source>
</evidence>
<keyword evidence="10" id="KW-1185">Reference proteome</keyword>
<evidence type="ECO:0000313" key="10">
    <source>
        <dbReference type="Proteomes" id="UP001519887"/>
    </source>
</evidence>
<keyword evidence="4" id="KW-0233">DNA recombination</keyword>
<evidence type="ECO:0000256" key="5">
    <source>
        <dbReference type="PROSITE-ProRule" id="PRU01248"/>
    </source>
</evidence>
<comment type="similarity">
    <text evidence="1">Belongs to the 'phage' integrase family.</text>
</comment>
<name>A0ABS7BYZ2_9BACL</name>
<dbReference type="EMBL" id="JAHZIK010000125">
    <property type="protein sequence ID" value="MBW7453858.1"/>
    <property type="molecule type" value="Genomic_DNA"/>
</dbReference>
<comment type="caution">
    <text evidence="9">The sequence shown here is derived from an EMBL/GenBank/DDBJ whole genome shotgun (WGS) entry which is preliminary data.</text>
</comment>
<organism evidence="9 10">
    <name type="scientific">Paenibacillus sepulcri</name>
    <dbReference type="NCBI Taxonomy" id="359917"/>
    <lineage>
        <taxon>Bacteria</taxon>
        <taxon>Bacillati</taxon>
        <taxon>Bacillota</taxon>
        <taxon>Bacilli</taxon>
        <taxon>Bacillales</taxon>
        <taxon>Paenibacillaceae</taxon>
        <taxon>Paenibacillus</taxon>
    </lineage>
</organism>
<keyword evidence="3 5" id="KW-0238">DNA-binding</keyword>
<evidence type="ECO:0000259" key="7">
    <source>
        <dbReference type="PROSITE" id="PS51898"/>
    </source>
</evidence>
<dbReference type="PROSITE" id="PS51898">
    <property type="entry name" value="TYR_RECOMBINASE"/>
    <property type="match status" value="1"/>
</dbReference>
<evidence type="ECO:0000313" key="9">
    <source>
        <dbReference type="EMBL" id="MBW7453858.1"/>
    </source>
</evidence>
<gene>
    <name evidence="9" type="ORF">K0U00_07390</name>
</gene>
<evidence type="ECO:0000256" key="2">
    <source>
        <dbReference type="ARBA" id="ARBA00022908"/>
    </source>
</evidence>